<gene>
    <name evidence="3" type="ORF">ETH_00010565</name>
</gene>
<keyword evidence="2" id="KW-0732">Signal</keyword>
<reference evidence="3" key="2">
    <citation type="submission" date="2013-10" db="EMBL/GenBank/DDBJ databases">
        <authorList>
            <person name="Aslett M."/>
        </authorList>
    </citation>
    <scope>NUCLEOTIDE SEQUENCE [LARGE SCALE GENOMIC DNA]</scope>
    <source>
        <strain evidence="3">Houghton</strain>
    </source>
</reference>
<dbReference type="OrthoDB" id="345703at2759"/>
<feature type="signal peptide" evidence="2">
    <location>
        <begin position="1"/>
        <end position="30"/>
    </location>
</feature>
<feature type="chain" id="PRO_5004673239" evidence="2">
    <location>
        <begin position="31"/>
        <end position="744"/>
    </location>
</feature>
<dbReference type="VEuPathDB" id="ToxoDB:ETH_00010565"/>
<evidence type="ECO:0000256" key="2">
    <source>
        <dbReference type="SAM" id="SignalP"/>
    </source>
</evidence>
<name>U6L1P5_EIMTE</name>
<dbReference type="InterPro" id="IPR011990">
    <property type="entry name" value="TPR-like_helical_dom_sf"/>
</dbReference>
<proteinExistence type="predicted"/>
<dbReference type="GeneID" id="25251307"/>
<accession>U6L1P5</accession>
<dbReference type="RefSeq" id="XP_013232440.1">
    <property type="nucleotide sequence ID" value="XM_013376986.1"/>
</dbReference>
<dbReference type="Proteomes" id="UP000030747">
    <property type="component" value="Unassembled WGS sequence"/>
</dbReference>
<feature type="region of interest" description="Disordered" evidence="1">
    <location>
        <begin position="355"/>
        <end position="381"/>
    </location>
</feature>
<dbReference type="Gene3D" id="1.25.40.10">
    <property type="entry name" value="Tetratricopeptide repeat domain"/>
    <property type="match status" value="1"/>
</dbReference>
<protein>
    <submittedName>
        <fullName evidence="3">Uncharacterized protein</fullName>
    </submittedName>
</protein>
<keyword evidence="4" id="KW-1185">Reference proteome</keyword>
<reference evidence="3" key="1">
    <citation type="submission" date="2013-10" db="EMBL/GenBank/DDBJ databases">
        <title>Genomic analysis of the causative agents of coccidiosis in chickens.</title>
        <authorList>
            <person name="Reid A.J."/>
            <person name="Blake D."/>
            <person name="Billington K."/>
            <person name="Browne H."/>
            <person name="Dunn M."/>
            <person name="Hung S."/>
            <person name="Kawahara F."/>
            <person name="Miranda-Saavedra D."/>
            <person name="Mourier T."/>
            <person name="Nagra H."/>
            <person name="Otto T.D."/>
            <person name="Rawlings N."/>
            <person name="Sanchez A."/>
            <person name="Sanders M."/>
            <person name="Subramaniam C."/>
            <person name="Tay Y."/>
            <person name="Dear P."/>
            <person name="Doerig C."/>
            <person name="Gruber A."/>
            <person name="Parkinson J."/>
            <person name="Shirley M."/>
            <person name="Wan K.L."/>
            <person name="Berriman M."/>
            <person name="Tomley F."/>
            <person name="Pain A."/>
        </authorList>
    </citation>
    <scope>NUCLEOTIDE SEQUENCE [LARGE SCALE GENOMIC DNA]</scope>
    <source>
        <strain evidence="3">Houghton</strain>
    </source>
</reference>
<evidence type="ECO:0000256" key="1">
    <source>
        <dbReference type="SAM" id="MobiDB-lite"/>
    </source>
</evidence>
<dbReference type="EMBL" id="HG675655">
    <property type="protein sequence ID" value="CDJ41690.1"/>
    <property type="molecule type" value="Genomic_DNA"/>
</dbReference>
<evidence type="ECO:0000313" key="3">
    <source>
        <dbReference type="EMBL" id="CDJ41690.1"/>
    </source>
</evidence>
<dbReference type="VEuPathDB" id="ToxoDB:ETH2_1120000"/>
<dbReference type="AlphaFoldDB" id="U6L1P5"/>
<evidence type="ECO:0000313" key="4">
    <source>
        <dbReference type="Proteomes" id="UP000030747"/>
    </source>
</evidence>
<sequence>MRRKNAEIARFPFQVPARLLLLLAATHGSAEPPPKAQLALTAHRIQRVLEYHWGGHHPAALDVIVVRAWLSYLGHDWRECISGLQAALYLSAALSVSIEPQDLTTLKQLLAVTATDETSKIPAGIPPAPITPKMAGLLRMLAHSKLVLAFDRRSYIRRELMTEEQRASMANSSCMMLQWALDAYDFHFGTRHVMTLTAAREFSMSLLLLIKATKKDAGGTILQRGVDIASQTLQWQVKTLGKHHLETLTTGQLLAVLLANQGRYRRCIAMYEAVIRNAFTRLTLKPSLRRYRPDNEFSRVCWCLPDPYFYGIFETIRPFNRFFLEVKCVLPNLEDEQALVSLNKQPSAVMCGSPNESTGLPLSGGPVSSKPSGREGIGAEKQDAGDIHTKKEVPRDNGVIQLDPADHPIFPSMQSKSASDMISPAIPDLVSDMFVVYINFAVEKQLVSRLVSLFLLLDYLEKQSFRAVSYDVFEIAYTKSGGDVTSHSFLTWLLDLSGTSDKQVMEYIEHYPFRIPREQLLDQDSDIMFLLCHPREDSKGSPPCGCIMDRYLRHLLSKSEVAVSNTCQLILSGNSKKLFEVAQSYAFPLEKLKRAISKLKVVMLMLGKLKEKKDPKEKQDEPDISQMFKRQSTAQAAVSRKLQERVTIGGSFVEQLAENVKETSNRTEMRRRYRHFLAHMRTTLRLPTNLRCEELDILANLMYYYLDIHTFHTWWENRQRSGPDPATRIPRKVTEEDVSAFEEY</sequence>
<organism evidence="3 4">
    <name type="scientific">Eimeria tenella</name>
    <name type="common">Coccidian parasite</name>
    <dbReference type="NCBI Taxonomy" id="5802"/>
    <lineage>
        <taxon>Eukaryota</taxon>
        <taxon>Sar</taxon>
        <taxon>Alveolata</taxon>
        <taxon>Apicomplexa</taxon>
        <taxon>Conoidasida</taxon>
        <taxon>Coccidia</taxon>
        <taxon>Eucoccidiorida</taxon>
        <taxon>Eimeriorina</taxon>
        <taxon>Eimeriidae</taxon>
        <taxon>Eimeria</taxon>
    </lineage>
</organism>
<feature type="region of interest" description="Disordered" evidence="1">
    <location>
        <begin position="719"/>
        <end position="744"/>
    </location>
</feature>